<proteinExistence type="predicted"/>
<accession>X0LY37</accession>
<dbReference type="AlphaFoldDB" id="X0LY37"/>
<keyword evidence="1" id="KW-0472">Membrane</keyword>
<dbReference type="HOGENOM" id="CLU_918423_0_0_1"/>
<protein>
    <submittedName>
        <fullName evidence="2">Uncharacterized protein</fullName>
    </submittedName>
</protein>
<feature type="transmembrane region" description="Helical" evidence="1">
    <location>
        <begin position="280"/>
        <end position="299"/>
    </location>
</feature>
<dbReference type="EMBL" id="KK035293">
    <property type="protein sequence ID" value="EXM13365.1"/>
    <property type="molecule type" value="Genomic_DNA"/>
</dbReference>
<organism evidence="2">
    <name type="scientific">Fusarium oxysporum f. sp. vasinfectum 25433</name>
    <dbReference type="NCBI Taxonomy" id="1089449"/>
    <lineage>
        <taxon>Eukaryota</taxon>
        <taxon>Fungi</taxon>
        <taxon>Dikarya</taxon>
        <taxon>Ascomycota</taxon>
        <taxon>Pezizomycotina</taxon>
        <taxon>Sordariomycetes</taxon>
        <taxon>Hypocreomycetidae</taxon>
        <taxon>Hypocreales</taxon>
        <taxon>Nectriaceae</taxon>
        <taxon>Fusarium</taxon>
        <taxon>Fusarium oxysporum species complex</taxon>
    </lineage>
</organism>
<dbReference type="Proteomes" id="UP000030701">
    <property type="component" value="Unassembled WGS sequence"/>
</dbReference>
<evidence type="ECO:0000256" key="1">
    <source>
        <dbReference type="SAM" id="Phobius"/>
    </source>
</evidence>
<reference evidence="2" key="1">
    <citation type="submission" date="2011-11" db="EMBL/GenBank/DDBJ databases">
        <title>The Genome Sequence of Fusarium oxysporum Cotton.</title>
        <authorList>
            <consortium name="The Broad Institute Genome Sequencing Platform"/>
            <person name="Ma L.-J."/>
            <person name="Gale L.R."/>
            <person name="Schwartz D.C."/>
            <person name="Zhou S."/>
            <person name="Corby-Kistler H."/>
            <person name="Young S.K."/>
            <person name="Zeng Q."/>
            <person name="Gargeya S."/>
            <person name="Fitzgerald M."/>
            <person name="Haas B."/>
            <person name="Abouelleil A."/>
            <person name="Alvarado L."/>
            <person name="Arachchi H.M."/>
            <person name="Berlin A."/>
            <person name="Brown A."/>
            <person name="Chapman S.B."/>
            <person name="Chen Z."/>
            <person name="Dunbar C."/>
            <person name="Freedman E."/>
            <person name="Gearin G."/>
            <person name="Goldberg J."/>
            <person name="Griggs A."/>
            <person name="Gujja S."/>
            <person name="Heiman D."/>
            <person name="Howarth C."/>
            <person name="Larson L."/>
            <person name="Lui A."/>
            <person name="MacDonald P.J.P."/>
            <person name="Montmayeur A."/>
            <person name="Murphy C."/>
            <person name="Neiman D."/>
            <person name="Pearson M."/>
            <person name="Priest M."/>
            <person name="Roberts A."/>
            <person name="Saif S."/>
            <person name="Shea T."/>
            <person name="Shenoy N."/>
            <person name="Sisk P."/>
            <person name="Stolte C."/>
            <person name="Sykes S."/>
            <person name="Wortman J."/>
            <person name="Nusbaum C."/>
            <person name="Birren B."/>
        </authorList>
    </citation>
    <scope>NUCLEOTIDE SEQUENCE [LARGE SCALE GENOMIC DNA]</scope>
    <source>
        <strain evidence="2">25433</strain>
    </source>
</reference>
<gene>
    <name evidence="2" type="ORF">FOTG_18183</name>
</gene>
<reference evidence="2" key="2">
    <citation type="submission" date="2014-03" db="EMBL/GenBank/DDBJ databases">
        <title>The Genome Annotation of Fusarium oxysporum Cotton.</title>
        <authorList>
            <consortium name="The Broad Institute Genomics Platform"/>
            <person name="Ma L.-J."/>
            <person name="Corby-Kistler H."/>
            <person name="Broz K."/>
            <person name="Gale L.R."/>
            <person name="Jonkers W."/>
            <person name="O'Donnell K."/>
            <person name="Ploetz R."/>
            <person name="Steinberg C."/>
            <person name="Schwartz D.C."/>
            <person name="VanEtten H."/>
            <person name="Zhou S."/>
            <person name="Young S.K."/>
            <person name="Zeng Q."/>
            <person name="Gargeya S."/>
            <person name="Fitzgerald M."/>
            <person name="Abouelleil A."/>
            <person name="Alvarado L."/>
            <person name="Chapman S.B."/>
            <person name="Gainer-Dewar J."/>
            <person name="Goldberg J."/>
            <person name="Griggs A."/>
            <person name="Gujja S."/>
            <person name="Hansen M."/>
            <person name="Howarth C."/>
            <person name="Imamovic A."/>
            <person name="Ireland A."/>
            <person name="Larimer J."/>
            <person name="McCowan C."/>
            <person name="Murphy C."/>
            <person name="Pearson M."/>
            <person name="Poon T.W."/>
            <person name="Priest M."/>
            <person name="Roberts A."/>
            <person name="Saif S."/>
            <person name="Shea T."/>
            <person name="Sykes S."/>
            <person name="Wortman J."/>
            <person name="Nusbaum C."/>
            <person name="Birren B."/>
        </authorList>
    </citation>
    <scope>NUCLEOTIDE SEQUENCE</scope>
    <source>
        <strain evidence="2">25433</strain>
    </source>
</reference>
<name>X0LY37_FUSOX</name>
<keyword evidence="1" id="KW-0812">Transmembrane</keyword>
<sequence length="303" mass="33576">MIAASPDNTSSEPTEPIAEDGMLAENVGSLSGDQLCLLSKLFAILVATRNQALGFSYYMQRMEDLDPQCYLEFIREELHDHMNIGPISDSGDNYWKNLADDADLFERILTCKQAKTTPATYTDQGSCDVSDKILLRRFVEISRQNLEPANILDDYNEAALAMALGYALGRQGKYPELSSSKAIPRALLTTLDKCQNEGQIPRDINPWHPCTTPSRLPTPTHVQVVPGATNLPPPPQFNMAPRSGMFRASSTSGANWHITSPIFTASGSLQLRLPSLPLEVWFKVVVILLLFLLLVLQSFQLHN</sequence>
<dbReference type="OrthoDB" id="10374827at2759"/>
<evidence type="ECO:0000313" key="2">
    <source>
        <dbReference type="EMBL" id="EXM13365.1"/>
    </source>
</evidence>
<keyword evidence="1" id="KW-1133">Transmembrane helix</keyword>